<feature type="region of interest" description="Disordered" evidence="1">
    <location>
        <begin position="168"/>
        <end position="196"/>
    </location>
</feature>
<feature type="compositionally biased region" description="Basic and acidic residues" evidence="1">
    <location>
        <begin position="254"/>
        <end position="265"/>
    </location>
</feature>
<reference evidence="2 3" key="1">
    <citation type="submission" date="2024-02" db="EMBL/GenBank/DDBJ databases">
        <title>Discinaceae phylogenomics.</title>
        <authorList>
            <person name="Dirks A.C."/>
            <person name="James T.Y."/>
        </authorList>
    </citation>
    <scope>NUCLEOTIDE SEQUENCE [LARGE SCALE GENOMIC DNA]</scope>
    <source>
        <strain evidence="2 3">ACD0624</strain>
    </source>
</reference>
<name>A0ABR3GG38_9PEZI</name>
<evidence type="ECO:0000256" key="1">
    <source>
        <dbReference type="SAM" id="MobiDB-lite"/>
    </source>
</evidence>
<comment type="caution">
    <text evidence="2">The sequence shown here is derived from an EMBL/GenBank/DDBJ whole genome shotgun (WGS) entry which is preliminary data.</text>
</comment>
<feature type="region of interest" description="Disordered" evidence="1">
    <location>
        <begin position="1"/>
        <end position="107"/>
    </location>
</feature>
<dbReference type="Proteomes" id="UP001447188">
    <property type="component" value="Unassembled WGS sequence"/>
</dbReference>
<evidence type="ECO:0000313" key="2">
    <source>
        <dbReference type="EMBL" id="KAL0634919.1"/>
    </source>
</evidence>
<keyword evidence="3" id="KW-1185">Reference proteome</keyword>
<accession>A0ABR3GG38</accession>
<organism evidence="2 3">
    <name type="scientific">Discina gigas</name>
    <dbReference type="NCBI Taxonomy" id="1032678"/>
    <lineage>
        <taxon>Eukaryota</taxon>
        <taxon>Fungi</taxon>
        <taxon>Dikarya</taxon>
        <taxon>Ascomycota</taxon>
        <taxon>Pezizomycotina</taxon>
        <taxon>Pezizomycetes</taxon>
        <taxon>Pezizales</taxon>
        <taxon>Discinaceae</taxon>
        <taxon>Discina</taxon>
    </lineage>
</organism>
<sequence length="341" mass="38643">MSAPRTAASRRRLRAELSAANKKPQTQPSEAPTETHERTVLSPITSQNVRPPIRSPVRDIQPIPWQGFAPRTPKKQHGFAFSPDASPQSTSSIASPRSTPSSPLAVDRSCERQISAFALEDADELDSKDQARHEISRALHGAERDELIRRCDARHIHRNPEMIAELEKRKAGWQRQQPRIPSRARSTPVMRDNGPRRTGAALLEYRRNQKAEIIARQLARHNGTKPAVVIDTTLADQTAVIVKRQATERVWMAKQREQRQNHRDPSTTSKTSMTRSVSNIMYETAGSEETGLSLAEMAIAEKERRHNEEVDWICSQMEDVLKRLQQDREMMEHEEGDTTHG</sequence>
<gene>
    <name evidence="2" type="ORF">Q9L58_006113</name>
</gene>
<feature type="region of interest" description="Disordered" evidence="1">
    <location>
        <begin position="254"/>
        <end position="274"/>
    </location>
</feature>
<proteinExistence type="predicted"/>
<feature type="compositionally biased region" description="Polar residues" evidence="1">
    <location>
        <begin position="23"/>
        <end position="32"/>
    </location>
</feature>
<evidence type="ECO:0000313" key="3">
    <source>
        <dbReference type="Proteomes" id="UP001447188"/>
    </source>
</evidence>
<dbReference type="EMBL" id="JBBBZM010000081">
    <property type="protein sequence ID" value="KAL0634919.1"/>
    <property type="molecule type" value="Genomic_DNA"/>
</dbReference>
<protein>
    <submittedName>
        <fullName evidence="2">Uncharacterized protein</fullName>
    </submittedName>
</protein>
<feature type="compositionally biased region" description="Low complexity" evidence="1">
    <location>
        <begin position="85"/>
        <end position="103"/>
    </location>
</feature>